<proteinExistence type="predicted"/>
<feature type="transmembrane region" description="Helical" evidence="1">
    <location>
        <begin position="264"/>
        <end position="284"/>
    </location>
</feature>
<dbReference type="InterPro" id="IPR029044">
    <property type="entry name" value="Nucleotide-diphossugar_trans"/>
</dbReference>
<keyword evidence="2" id="KW-0808">Transferase</keyword>
<accession>A0A1W2A2E3</accession>
<keyword evidence="3" id="KW-1185">Reference proteome</keyword>
<dbReference type="STRING" id="504486.SAMN05660703_1743"/>
<dbReference type="AlphaFoldDB" id="A0A1W2A2E3"/>
<dbReference type="Proteomes" id="UP000192360">
    <property type="component" value="Unassembled WGS sequence"/>
</dbReference>
<dbReference type="OrthoDB" id="9771846at2"/>
<reference evidence="3" key="1">
    <citation type="submission" date="2017-04" db="EMBL/GenBank/DDBJ databases">
        <authorList>
            <person name="Varghese N."/>
            <person name="Submissions S."/>
        </authorList>
    </citation>
    <scope>NUCLEOTIDE SEQUENCE [LARGE SCALE GENOMIC DNA]</scope>
    <source>
        <strain evidence="3">DSM 21164</strain>
    </source>
</reference>
<sequence>MLNIAILLTCFNRKAKTLAALNTLKEAIKIVEQNCKITVYLTDDGSTDGTSEAVALNFPEVKILLGTGTMYWAGGMRNSWNEALKGNYDGYLLLNDDTELFNNVFKVLIETHEYCLSNYKKGGIYIGSTQDKKTSKLSYGGNIFTNRNKGKYVKVIPNEKEPQKCELGNANIMYVDQSVIKEIGILSDGFVHGLADFDYTLKAIKKGIPVLVAPYYLGFCTNDHGDKYSKFVNSSLIERLKFLYNPIGLDFKSHLQYMKNNFPLRLPVVFFMGYFKVLFPMYYVKKILKR</sequence>
<gene>
    <name evidence="2" type="ORF">SAMN05660703_1743</name>
</gene>
<dbReference type="EMBL" id="FWXO01000002">
    <property type="protein sequence ID" value="SMC54845.1"/>
    <property type="molecule type" value="Genomic_DNA"/>
</dbReference>
<dbReference type="RefSeq" id="WP_084061088.1">
    <property type="nucleotide sequence ID" value="NZ_FWXO01000002.1"/>
</dbReference>
<protein>
    <submittedName>
        <fullName evidence="2">Glycosyltransferase, GT2 family</fullName>
    </submittedName>
</protein>
<evidence type="ECO:0000313" key="2">
    <source>
        <dbReference type="EMBL" id="SMC54845.1"/>
    </source>
</evidence>
<dbReference type="SUPFAM" id="SSF53448">
    <property type="entry name" value="Nucleotide-diphospho-sugar transferases"/>
    <property type="match status" value="1"/>
</dbReference>
<evidence type="ECO:0000256" key="1">
    <source>
        <dbReference type="SAM" id="Phobius"/>
    </source>
</evidence>
<dbReference type="GO" id="GO:0016740">
    <property type="term" value="F:transferase activity"/>
    <property type="evidence" value="ECO:0007669"/>
    <property type="project" value="UniProtKB-KW"/>
</dbReference>
<keyword evidence="1" id="KW-0472">Membrane</keyword>
<dbReference type="Gene3D" id="3.90.550.10">
    <property type="entry name" value="Spore Coat Polysaccharide Biosynthesis Protein SpsA, Chain A"/>
    <property type="match status" value="1"/>
</dbReference>
<keyword evidence="1" id="KW-1133">Transmembrane helix</keyword>
<organism evidence="2 3">
    <name type="scientific">Cellulophaga tyrosinoxydans</name>
    <dbReference type="NCBI Taxonomy" id="504486"/>
    <lineage>
        <taxon>Bacteria</taxon>
        <taxon>Pseudomonadati</taxon>
        <taxon>Bacteroidota</taxon>
        <taxon>Flavobacteriia</taxon>
        <taxon>Flavobacteriales</taxon>
        <taxon>Flavobacteriaceae</taxon>
        <taxon>Cellulophaga</taxon>
    </lineage>
</organism>
<evidence type="ECO:0000313" key="3">
    <source>
        <dbReference type="Proteomes" id="UP000192360"/>
    </source>
</evidence>
<keyword evidence="1" id="KW-0812">Transmembrane</keyword>
<name>A0A1W2A2E3_9FLAO</name>